<dbReference type="PANTHER" id="PTHR48021">
    <property type="match status" value="1"/>
</dbReference>
<evidence type="ECO:0000259" key="6">
    <source>
        <dbReference type="PROSITE" id="PS50850"/>
    </source>
</evidence>
<dbReference type="InterPro" id="IPR005828">
    <property type="entry name" value="MFS_sugar_transport-like"/>
</dbReference>
<evidence type="ECO:0000256" key="4">
    <source>
        <dbReference type="ARBA" id="ARBA00023136"/>
    </source>
</evidence>
<name>A0A1B6BZ15_9HEMI</name>
<dbReference type="PROSITE" id="PS50850">
    <property type="entry name" value="MFS"/>
    <property type="match status" value="1"/>
</dbReference>
<evidence type="ECO:0000256" key="1">
    <source>
        <dbReference type="ARBA" id="ARBA00004141"/>
    </source>
</evidence>
<feature type="transmembrane region" description="Helical" evidence="5">
    <location>
        <begin position="69"/>
        <end position="88"/>
    </location>
</feature>
<dbReference type="PANTHER" id="PTHR48021:SF39">
    <property type="entry name" value="MAJOR FACILITATOR SUPERFAMILY (MFS) PROFILE DOMAIN-CONTAINING PROTEIN"/>
    <property type="match status" value="1"/>
</dbReference>
<protein>
    <recommendedName>
        <fullName evidence="6">Major facilitator superfamily (MFS) profile domain-containing protein</fullName>
    </recommendedName>
</protein>
<feature type="domain" description="Major facilitator superfamily (MFS) profile" evidence="6">
    <location>
        <begin position="26"/>
        <end position="476"/>
    </location>
</feature>
<evidence type="ECO:0000256" key="5">
    <source>
        <dbReference type="SAM" id="Phobius"/>
    </source>
</evidence>
<dbReference type="SUPFAM" id="SSF103473">
    <property type="entry name" value="MFS general substrate transporter"/>
    <property type="match status" value="1"/>
</dbReference>
<dbReference type="InterPro" id="IPR050549">
    <property type="entry name" value="MFS_Trehalose_Transporter"/>
</dbReference>
<sequence>MTLINSEKHLVDHPQDFQKKCNLSQWLVSLVLGCFNVNLGILFAIPGIAIGGLMDEREAFHITSFEASWFGSLPFIVITLGSIIAGFLQELMGRKGTLLLSHGPAIIGLVLLYLSNTVPILYLSAITVGFCAAFSQATLMSYSGEVFQPQLRGTLSSVQGVFFNIGYIVVCLFGAIFNWRTVVLICTIWPILTFFMTLWIPESPFWLAQKEKFNKGKAALCFLRGWTIEETILDEWNTILVNTNMKNNNSIPIKYETINQNKSETHIILPLEQKSNSLEKVKGFFSPEVQKPLLLLMIYFVSAICCCLLPTKAFLVALMNEMNISFDPYVFMFISAVLQFIGAAGFSAILNRFGKRFLTNIGFVGSVLTCFALGIYSMFEINITWLVILLFSMNSFIATFGILTIPWILVSEIFPLHYRGVASGITGALCNISMFTSIKTFVNIKLLLGISGSFILYGAIGLIGAIYLYINLPETEGKTLEEIETFFQKKSNKQEFKNKIGQELDV</sequence>
<dbReference type="AlphaFoldDB" id="A0A1B6BZ15"/>
<feature type="transmembrane region" description="Helical" evidence="5">
    <location>
        <begin position="293"/>
        <end position="317"/>
    </location>
</feature>
<reference evidence="7" key="1">
    <citation type="submission" date="2015-12" db="EMBL/GenBank/DDBJ databases">
        <title>De novo transcriptome assembly of four potential Pierce s Disease insect vectors from Arizona vineyards.</title>
        <authorList>
            <person name="Tassone E.E."/>
        </authorList>
    </citation>
    <scope>NUCLEOTIDE SEQUENCE</scope>
</reference>
<feature type="transmembrane region" description="Helical" evidence="5">
    <location>
        <begin position="357"/>
        <end position="379"/>
    </location>
</feature>
<keyword evidence="4 5" id="KW-0472">Membrane</keyword>
<dbReference type="InterPro" id="IPR036259">
    <property type="entry name" value="MFS_trans_sf"/>
</dbReference>
<dbReference type="InterPro" id="IPR020846">
    <property type="entry name" value="MFS_dom"/>
</dbReference>
<comment type="subcellular location">
    <subcellularLocation>
        <location evidence="1">Membrane</location>
        <topology evidence="1">Multi-pass membrane protein</topology>
    </subcellularLocation>
</comment>
<evidence type="ECO:0000313" key="7">
    <source>
        <dbReference type="EMBL" id="JAS06511.1"/>
    </source>
</evidence>
<feature type="transmembrane region" description="Helical" evidence="5">
    <location>
        <begin position="154"/>
        <end position="176"/>
    </location>
</feature>
<proteinExistence type="predicted"/>
<evidence type="ECO:0000256" key="2">
    <source>
        <dbReference type="ARBA" id="ARBA00022692"/>
    </source>
</evidence>
<feature type="transmembrane region" description="Helical" evidence="5">
    <location>
        <begin position="329"/>
        <end position="350"/>
    </location>
</feature>
<dbReference type="EMBL" id="GEDC01030787">
    <property type="protein sequence ID" value="JAS06511.1"/>
    <property type="molecule type" value="Transcribed_RNA"/>
</dbReference>
<dbReference type="GO" id="GO:0016020">
    <property type="term" value="C:membrane"/>
    <property type="evidence" value="ECO:0007669"/>
    <property type="project" value="UniProtKB-SubCell"/>
</dbReference>
<feature type="transmembrane region" description="Helical" evidence="5">
    <location>
        <begin position="182"/>
        <end position="200"/>
    </location>
</feature>
<feature type="transmembrane region" description="Helical" evidence="5">
    <location>
        <begin position="421"/>
        <end position="442"/>
    </location>
</feature>
<accession>A0A1B6BZ15</accession>
<dbReference type="GO" id="GO:0022857">
    <property type="term" value="F:transmembrane transporter activity"/>
    <property type="evidence" value="ECO:0007669"/>
    <property type="project" value="InterPro"/>
</dbReference>
<organism evidence="7">
    <name type="scientific">Clastoptera arizonana</name>
    <name type="common">Arizona spittle bug</name>
    <dbReference type="NCBI Taxonomy" id="38151"/>
    <lineage>
        <taxon>Eukaryota</taxon>
        <taxon>Metazoa</taxon>
        <taxon>Ecdysozoa</taxon>
        <taxon>Arthropoda</taxon>
        <taxon>Hexapoda</taxon>
        <taxon>Insecta</taxon>
        <taxon>Pterygota</taxon>
        <taxon>Neoptera</taxon>
        <taxon>Paraneoptera</taxon>
        <taxon>Hemiptera</taxon>
        <taxon>Auchenorrhyncha</taxon>
        <taxon>Cercopoidea</taxon>
        <taxon>Clastopteridae</taxon>
        <taxon>Clastoptera</taxon>
    </lineage>
</organism>
<gene>
    <name evidence="7" type="ORF">g.33982</name>
</gene>
<keyword evidence="2 5" id="KW-0812">Transmembrane</keyword>
<feature type="transmembrane region" description="Helical" evidence="5">
    <location>
        <begin position="120"/>
        <end position="142"/>
    </location>
</feature>
<keyword evidence="3 5" id="KW-1133">Transmembrane helix</keyword>
<evidence type="ECO:0000256" key="3">
    <source>
        <dbReference type="ARBA" id="ARBA00022989"/>
    </source>
</evidence>
<dbReference type="Gene3D" id="1.20.1250.20">
    <property type="entry name" value="MFS general substrate transporter like domains"/>
    <property type="match status" value="1"/>
</dbReference>
<feature type="transmembrane region" description="Helical" evidence="5">
    <location>
        <begin position="448"/>
        <end position="470"/>
    </location>
</feature>
<dbReference type="Pfam" id="PF00083">
    <property type="entry name" value="Sugar_tr"/>
    <property type="match status" value="1"/>
</dbReference>
<feature type="transmembrane region" description="Helical" evidence="5">
    <location>
        <begin position="385"/>
        <end position="409"/>
    </location>
</feature>
<feature type="transmembrane region" description="Helical" evidence="5">
    <location>
        <begin position="26"/>
        <end position="49"/>
    </location>
</feature>